<comment type="caution">
    <text evidence="2">The sequence shown here is derived from an EMBL/GenBank/DDBJ whole genome shotgun (WGS) entry which is preliminary data.</text>
</comment>
<evidence type="ECO:0000313" key="2">
    <source>
        <dbReference type="EMBL" id="KAK4191057.1"/>
    </source>
</evidence>
<organism evidence="2 3">
    <name type="scientific">Podospora australis</name>
    <dbReference type="NCBI Taxonomy" id="1536484"/>
    <lineage>
        <taxon>Eukaryota</taxon>
        <taxon>Fungi</taxon>
        <taxon>Dikarya</taxon>
        <taxon>Ascomycota</taxon>
        <taxon>Pezizomycotina</taxon>
        <taxon>Sordariomycetes</taxon>
        <taxon>Sordariomycetidae</taxon>
        <taxon>Sordariales</taxon>
        <taxon>Podosporaceae</taxon>
        <taxon>Podospora</taxon>
    </lineage>
</organism>
<reference evidence="2" key="2">
    <citation type="submission" date="2023-05" db="EMBL/GenBank/DDBJ databases">
        <authorList>
            <consortium name="Lawrence Berkeley National Laboratory"/>
            <person name="Steindorff A."/>
            <person name="Hensen N."/>
            <person name="Bonometti L."/>
            <person name="Westerberg I."/>
            <person name="Brannstrom I.O."/>
            <person name="Guillou S."/>
            <person name="Cros-Aarteil S."/>
            <person name="Calhoun S."/>
            <person name="Haridas S."/>
            <person name="Kuo A."/>
            <person name="Mondo S."/>
            <person name="Pangilinan J."/>
            <person name="Riley R."/>
            <person name="Labutti K."/>
            <person name="Andreopoulos B."/>
            <person name="Lipzen A."/>
            <person name="Chen C."/>
            <person name="Yanf M."/>
            <person name="Daum C."/>
            <person name="Ng V."/>
            <person name="Clum A."/>
            <person name="Ohm R."/>
            <person name="Martin F."/>
            <person name="Silar P."/>
            <person name="Natvig D."/>
            <person name="Lalanne C."/>
            <person name="Gautier V."/>
            <person name="Ament-Velasquez S.L."/>
            <person name="Kruys A."/>
            <person name="Hutchinson M.I."/>
            <person name="Powell A.J."/>
            <person name="Barry K."/>
            <person name="Miller A.N."/>
            <person name="Grigoriev I.V."/>
            <person name="Debuchy R."/>
            <person name="Gladieux P."/>
            <person name="Thoren M.H."/>
            <person name="Johannesson H."/>
        </authorList>
    </citation>
    <scope>NUCLEOTIDE SEQUENCE</scope>
    <source>
        <strain evidence="2">PSN309</strain>
    </source>
</reference>
<dbReference type="Pfam" id="PF06985">
    <property type="entry name" value="HET"/>
    <property type="match status" value="1"/>
</dbReference>
<name>A0AAN6X2U4_9PEZI</name>
<accession>A0AAN6X2U4</accession>
<protein>
    <recommendedName>
        <fullName evidence="1">Heterokaryon incompatibility domain-containing protein</fullName>
    </recommendedName>
</protein>
<evidence type="ECO:0000313" key="3">
    <source>
        <dbReference type="Proteomes" id="UP001302126"/>
    </source>
</evidence>
<sequence>MICAVCMAVFQSSQASGNHHKDFKDLEQAAKNGCRICHVFREYFLEGIEEGHVFRGYFLASIEGEGPRLKYDIKFDGSWRDHWRLEVYPDGENEHWIKGGGSPRVYIQVLPEDNGFPVGYSDFLDCVDNDLRVDPTKVRREFPVPRFIPDNTGHPEVAKTARHWFENCRCRKRGQQRRPVWYPPRLINVGQFEGGPAHLVERETQPLEGYYATLSHCWGESPDFITLTEDNLDEFRKCIPLDQLPASFRDAILTCQRIDIPYLWIDSLCILQSGEGAPSDWHYHVSGEMTKIYANCDLNIAIDVAENPHQGAFRSRDPTYLQDCLVWTYGGPGFGQHVSKARLPPQSVGSASHSGVFRCAIFQHQDFHVTREDLPLIKRAWVYQERLLSPRTLHFQADRIAWQCDHWSALTEYLHGDLAYANFDCLYQIQFNLTGDIVEKDPLHLFFDRVFQYSCCDLSHPTKDKLVAFAAIARHFSLFIGGEYCAGLFRSSMPLSLLWEASGRRSNEYRAPSWSWANIDGRIRDPAIFGFGYHINGRPEHEPELLAKVQNVSVELVDQTNPYGQVRSASISLSGPFAAWAELFGDLGETATLSLEPKEPASFWRPIGLQTGRGLFVDITLDDRSWSGPTSRLFFVAIATDASGPGSWEEPEQSKTGEICDPTRSTRECFCWGLLLQRLQDGMFQRVAMWQATYGLTESGGFKETTVTII</sequence>
<dbReference type="AlphaFoldDB" id="A0AAN6X2U4"/>
<evidence type="ECO:0000259" key="1">
    <source>
        <dbReference type="Pfam" id="PF06985"/>
    </source>
</evidence>
<dbReference type="Proteomes" id="UP001302126">
    <property type="component" value="Unassembled WGS sequence"/>
</dbReference>
<dbReference type="PANTHER" id="PTHR33112:SF10">
    <property type="entry name" value="TOL"/>
    <property type="match status" value="1"/>
</dbReference>
<dbReference type="EMBL" id="MU864361">
    <property type="protein sequence ID" value="KAK4191057.1"/>
    <property type="molecule type" value="Genomic_DNA"/>
</dbReference>
<dbReference type="PANTHER" id="PTHR33112">
    <property type="entry name" value="DOMAIN PROTEIN, PUTATIVE-RELATED"/>
    <property type="match status" value="1"/>
</dbReference>
<dbReference type="InterPro" id="IPR010730">
    <property type="entry name" value="HET"/>
</dbReference>
<feature type="domain" description="Heterokaryon incompatibility" evidence="1">
    <location>
        <begin position="211"/>
        <end position="385"/>
    </location>
</feature>
<gene>
    <name evidence="2" type="ORF">QBC35DRAFT_460474</name>
</gene>
<keyword evidence="3" id="KW-1185">Reference proteome</keyword>
<reference evidence="2" key="1">
    <citation type="journal article" date="2023" name="Mol. Phylogenet. Evol.">
        <title>Genome-scale phylogeny and comparative genomics of the fungal order Sordariales.</title>
        <authorList>
            <person name="Hensen N."/>
            <person name="Bonometti L."/>
            <person name="Westerberg I."/>
            <person name="Brannstrom I.O."/>
            <person name="Guillou S."/>
            <person name="Cros-Aarteil S."/>
            <person name="Calhoun S."/>
            <person name="Haridas S."/>
            <person name="Kuo A."/>
            <person name="Mondo S."/>
            <person name="Pangilinan J."/>
            <person name="Riley R."/>
            <person name="LaButti K."/>
            <person name="Andreopoulos B."/>
            <person name="Lipzen A."/>
            <person name="Chen C."/>
            <person name="Yan M."/>
            <person name="Daum C."/>
            <person name="Ng V."/>
            <person name="Clum A."/>
            <person name="Steindorff A."/>
            <person name="Ohm R.A."/>
            <person name="Martin F."/>
            <person name="Silar P."/>
            <person name="Natvig D.O."/>
            <person name="Lalanne C."/>
            <person name="Gautier V."/>
            <person name="Ament-Velasquez S.L."/>
            <person name="Kruys A."/>
            <person name="Hutchinson M.I."/>
            <person name="Powell A.J."/>
            <person name="Barry K."/>
            <person name="Miller A.N."/>
            <person name="Grigoriev I.V."/>
            <person name="Debuchy R."/>
            <person name="Gladieux P."/>
            <person name="Hiltunen Thoren M."/>
            <person name="Johannesson H."/>
        </authorList>
    </citation>
    <scope>NUCLEOTIDE SEQUENCE</scope>
    <source>
        <strain evidence="2">PSN309</strain>
    </source>
</reference>
<proteinExistence type="predicted"/>